<dbReference type="RefSeq" id="WP_075010929.1">
    <property type="nucleotide sequence ID" value="NZ_FOAP01000030.1"/>
</dbReference>
<protein>
    <submittedName>
        <fullName evidence="4">Peptidase MA superfamily protein</fullName>
    </submittedName>
</protein>
<evidence type="ECO:0000256" key="2">
    <source>
        <dbReference type="SAM" id="SignalP"/>
    </source>
</evidence>
<dbReference type="OrthoDB" id="5507545at2"/>
<evidence type="ECO:0000256" key="1">
    <source>
        <dbReference type="SAM" id="MobiDB-lite"/>
    </source>
</evidence>
<feature type="domain" description="Peptidase MA-like" evidence="3">
    <location>
        <begin position="111"/>
        <end position="266"/>
    </location>
</feature>
<keyword evidence="2" id="KW-0732">Signal</keyword>
<proteinExistence type="predicted"/>
<keyword evidence="5" id="KW-1185">Reference proteome</keyword>
<sequence>MRLLLLLLSLLLVVPQASAQEGGVSAHGVAEPALVPTSRPALVAGEVATPRFRLLYTLGSEGTARALAENIESVRDSFVTVFGRDWPGITEVRIGLGREEYEALALPGGEPPGWAVALAYPSHGIILLEARSLSTPEGPVTLRHELAHVALGQIGGRWPRWFQEGMAQHLTGERIALTHYAAIFRAVAQQRVFEFEDLAQGWPDMRSDVEIAYAQSADFVAYLAATHGAPAMAELLNGVASGEPFEKAFGKAFHSSLTVEENAWRGGLATRFGWLPLTTSSQLAWMVAPALCVVAYLRRRQQQAARLELMSQEEAAEDAEMERLAREMALQEPVPSSEASLMAWPAPATGEPQELQAPQEPQALHELQERREHRDEDEARDPHPSKPTLH</sequence>
<accession>A0A1H8DMC4</accession>
<dbReference type="Proteomes" id="UP000182719">
    <property type="component" value="Unassembled WGS sequence"/>
</dbReference>
<organism evidence="4 5">
    <name type="scientific">Stigmatella aurantiaca</name>
    <dbReference type="NCBI Taxonomy" id="41"/>
    <lineage>
        <taxon>Bacteria</taxon>
        <taxon>Pseudomonadati</taxon>
        <taxon>Myxococcota</taxon>
        <taxon>Myxococcia</taxon>
        <taxon>Myxococcales</taxon>
        <taxon>Cystobacterineae</taxon>
        <taxon>Archangiaceae</taxon>
        <taxon>Stigmatella</taxon>
    </lineage>
</organism>
<dbReference type="AlphaFoldDB" id="A0A1H8DMC4"/>
<dbReference type="EMBL" id="FOAP01000030">
    <property type="protein sequence ID" value="SEN08383.1"/>
    <property type="molecule type" value="Genomic_DNA"/>
</dbReference>
<dbReference type="InterPro" id="IPR039568">
    <property type="entry name" value="Peptidase_MA-like_dom"/>
</dbReference>
<name>A0A1H8DMC4_STIAU</name>
<feature type="region of interest" description="Disordered" evidence="1">
    <location>
        <begin position="328"/>
        <end position="390"/>
    </location>
</feature>
<feature type="signal peptide" evidence="2">
    <location>
        <begin position="1"/>
        <end position="19"/>
    </location>
</feature>
<gene>
    <name evidence="4" type="ORF">SAMN05444354_13043</name>
</gene>
<reference evidence="5" key="1">
    <citation type="submission" date="2016-10" db="EMBL/GenBank/DDBJ databases">
        <authorList>
            <person name="Varghese N."/>
            <person name="Submissions S."/>
        </authorList>
    </citation>
    <scope>NUCLEOTIDE SEQUENCE [LARGE SCALE GENOMIC DNA]</scope>
    <source>
        <strain evidence="5">DSM 17044</strain>
    </source>
</reference>
<evidence type="ECO:0000313" key="4">
    <source>
        <dbReference type="EMBL" id="SEN08383.1"/>
    </source>
</evidence>
<evidence type="ECO:0000313" key="5">
    <source>
        <dbReference type="Proteomes" id="UP000182719"/>
    </source>
</evidence>
<evidence type="ECO:0000259" key="3">
    <source>
        <dbReference type="Pfam" id="PF13485"/>
    </source>
</evidence>
<feature type="compositionally biased region" description="Basic and acidic residues" evidence="1">
    <location>
        <begin position="366"/>
        <end position="384"/>
    </location>
</feature>
<feature type="chain" id="PRO_5010231220" evidence="2">
    <location>
        <begin position="20"/>
        <end position="390"/>
    </location>
</feature>
<dbReference type="Pfam" id="PF13485">
    <property type="entry name" value="Peptidase_MA_2"/>
    <property type="match status" value="1"/>
</dbReference>
<feature type="compositionally biased region" description="Low complexity" evidence="1">
    <location>
        <begin position="351"/>
        <end position="365"/>
    </location>
</feature>